<accession>A0A0B1TDM2</accession>
<feature type="transmembrane region" description="Helical" evidence="2">
    <location>
        <begin position="27"/>
        <end position="46"/>
    </location>
</feature>
<dbReference type="PANTHER" id="PTHR11461">
    <property type="entry name" value="SERINE PROTEASE INHIBITOR, SERPIN"/>
    <property type="match status" value="1"/>
</dbReference>
<dbReference type="Gene3D" id="3.30.497.10">
    <property type="entry name" value="Antithrombin, subunit I, domain 2"/>
    <property type="match status" value="1"/>
</dbReference>
<dbReference type="InterPro" id="IPR023796">
    <property type="entry name" value="Serpin_dom"/>
</dbReference>
<keyword evidence="5" id="KW-1185">Reference proteome</keyword>
<dbReference type="AlphaFoldDB" id="A0A0B1TDM2"/>
<dbReference type="SUPFAM" id="SSF56574">
    <property type="entry name" value="Serpins"/>
    <property type="match status" value="1"/>
</dbReference>
<evidence type="ECO:0000259" key="3">
    <source>
        <dbReference type="Pfam" id="PF00079"/>
    </source>
</evidence>
<dbReference type="GO" id="GO:0004867">
    <property type="term" value="F:serine-type endopeptidase inhibitor activity"/>
    <property type="evidence" value="ECO:0007669"/>
    <property type="project" value="InterPro"/>
</dbReference>
<dbReference type="OrthoDB" id="9518664at2759"/>
<protein>
    <recommendedName>
        <fullName evidence="3">Serpin domain-containing protein</fullName>
    </recommendedName>
</protein>
<keyword evidence="2" id="KW-1133">Transmembrane helix</keyword>
<dbReference type="Pfam" id="PF00079">
    <property type="entry name" value="Serpin"/>
    <property type="match status" value="1"/>
</dbReference>
<dbReference type="PANTHER" id="PTHR11461:SF211">
    <property type="entry name" value="GH10112P-RELATED"/>
    <property type="match status" value="1"/>
</dbReference>
<dbReference type="InterPro" id="IPR000215">
    <property type="entry name" value="Serpin_fam"/>
</dbReference>
<gene>
    <name evidence="4" type="ORF">OESDEN_04677</name>
</gene>
<dbReference type="EMBL" id="KN549983">
    <property type="protein sequence ID" value="KHJ95379.1"/>
    <property type="molecule type" value="Genomic_DNA"/>
</dbReference>
<reference evidence="4 5" key="1">
    <citation type="submission" date="2014-03" db="EMBL/GenBank/DDBJ databases">
        <title>Draft genome of the hookworm Oesophagostomum dentatum.</title>
        <authorList>
            <person name="Mitreva M."/>
        </authorList>
    </citation>
    <scope>NUCLEOTIDE SEQUENCE [LARGE SCALE GENOMIC DNA]</scope>
    <source>
        <strain evidence="4 5">OD-Hann</strain>
    </source>
</reference>
<dbReference type="Proteomes" id="UP000053660">
    <property type="component" value="Unassembled WGS sequence"/>
</dbReference>
<proteinExistence type="inferred from homology"/>
<comment type="similarity">
    <text evidence="1">Belongs to the serpin family.</text>
</comment>
<sequence length="159" mass="17369">MASNASIESSETNFGLDMIRQLPASEVLVVSPLSVIFALTMIQVGAKGKTKAQINQVVSKDASDNEITSFYSKLSQEIARPSNGAQTRIANAFFLDKKFNIEQNYADIITRKYAAKVQALNFAQTAQTAKTVNAFVSNATAGEIDDLITEDLVKSRKHY</sequence>
<dbReference type="MEROPS" id="I04.049"/>
<organism evidence="4 5">
    <name type="scientific">Oesophagostomum dentatum</name>
    <name type="common">Nodular worm</name>
    <dbReference type="NCBI Taxonomy" id="61180"/>
    <lineage>
        <taxon>Eukaryota</taxon>
        <taxon>Metazoa</taxon>
        <taxon>Ecdysozoa</taxon>
        <taxon>Nematoda</taxon>
        <taxon>Chromadorea</taxon>
        <taxon>Rhabditida</taxon>
        <taxon>Rhabditina</taxon>
        <taxon>Rhabditomorpha</taxon>
        <taxon>Strongyloidea</taxon>
        <taxon>Strongylidae</taxon>
        <taxon>Oesophagostomum</taxon>
    </lineage>
</organism>
<evidence type="ECO:0000256" key="1">
    <source>
        <dbReference type="ARBA" id="ARBA00009500"/>
    </source>
</evidence>
<evidence type="ECO:0000313" key="5">
    <source>
        <dbReference type="Proteomes" id="UP000053660"/>
    </source>
</evidence>
<dbReference type="InterPro" id="IPR036186">
    <property type="entry name" value="Serpin_sf"/>
</dbReference>
<dbReference type="GO" id="GO:0005615">
    <property type="term" value="C:extracellular space"/>
    <property type="evidence" value="ECO:0007669"/>
    <property type="project" value="InterPro"/>
</dbReference>
<keyword evidence="2" id="KW-0812">Transmembrane</keyword>
<dbReference type="InterPro" id="IPR042178">
    <property type="entry name" value="Serpin_sf_1"/>
</dbReference>
<evidence type="ECO:0000313" key="4">
    <source>
        <dbReference type="EMBL" id="KHJ95379.1"/>
    </source>
</evidence>
<keyword evidence="2" id="KW-0472">Membrane</keyword>
<evidence type="ECO:0000256" key="2">
    <source>
        <dbReference type="SAM" id="Phobius"/>
    </source>
</evidence>
<feature type="domain" description="Serpin" evidence="3">
    <location>
        <begin position="10"/>
        <end position="154"/>
    </location>
</feature>
<name>A0A0B1TDM2_OESDE</name>